<dbReference type="RefSeq" id="XP_008100627.1">
    <property type="nucleotide sequence ID" value="XM_008102436.1"/>
</dbReference>
<comment type="similarity">
    <text evidence="3">Belongs to the ustYa family.</text>
</comment>
<organism evidence="6">
    <name type="scientific">Colletotrichum graminicola (strain M1.001 / M2 / FGSC 10212)</name>
    <name type="common">Maize anthracnose fungus</name>
    <name type="synonym">Glomerella graminicola</name>
    <dbReference type="NCBI Taxonomy" id="645133"/>
    <lineage>
        <taxon>Eukaryota</taxon>
        <taxon>Fungi</taxon>
        <taxon>Dikarya</taxon>
        <taxon>Ascomycota</taxon>
        <taxon>Pezizomycotina</taxon>
        <taxon>Sordariomycetes</taxon>
        <taxon>Hypocreomycetidae</taxon>
        <taxon>Glomerellales</taxon>
        <taxon>Glomerellaceae</taxon>
        <taxon>Colletotrichum</taxon>
        <taxon>Colletotrichum graminicola species complex</taxon>
    </lineage>
</organism>
<evidence type="ECO:0000256" key="1">
    <source>
        <dbReference type="ARBA" id="ARBA00004685"/>
    </source>
</evidence>
<reference evidence="6" key="1">
    <citation type="journal article" date="2012" name="Nat. Genet.">
        <title>Lifestyle transitions in plant pathogenic Colletotrichum fungi deciphered by genome and transcriptome analyses.</title>
        <authorList>
            <person name="O'Connell R.J."/>
            <person name="Thon M.R."/>
            <person name="Hacquard S."/>
            <person name="Amyotte S.G."/>
            <person name="Kleemann J."/>
            <person name="Torres M.F."/>
            <person name="Damm U."/>
            <person name="Buiate E.A."/>
            <person name="Epstein L."/>
            <person name="Alkan N."/>
            <person name="Altmueller J."/>
            <person name="Alvarado-Balderrama L."/>
            <person name="Bauser C.A."/>
            <person name="Becker C."/>
            <person name="Birren B.W."/>
            <person name="Chen Z."/>
            <person name="Choi J."/>
            <person name="Crouch J.A."/>
            <person name="Duvick J.P."/>
            <person name="Farman M.A."/>
            <person name="Gan P."/>
            <person name="Heiman D."/>
            <person name="Henrissat B."/>
            <person name="Howard R.J."/>
            <person name="Kabbage M."/>
            <person name="Koch C."/>
            <person name="Kracher B."/>
            <person name="Kubo Y."/>
            <person name="Law A.D."/>
            <person name="Lebrun M.-H."/>
            <person name="Lee Y.-H."/>
            <person name="Miyara I."/>
            <person name="Moore N."/>
            <person name="Neumann U."/>
            <person name="Nordstroem K."/>
            <person name="Panaccione D.G."/>
            <person name="Panstruga R."/>
            <person name="Place M."/>
            <person name="Proctor R.H."/>
            <person name="Prusky D."/>
            <person name="Rech G."/>
            <person name="Reinhardt R."/>
            <person name="Rollins J.A."/>
            <person name="Rounsley S."/>
            <person name="Schardl C.L."/>
            <person name="Schwartz D.C."/>
            <person name="Shenoy N."/>
            <person name="Shirasu K."/>
            <person name="Sikhakolli U.R."/>
            <person name="Stueber K."/>
            <person name="Sukno S.A."/>
            <person name="Sweigard J.A."/>
            <person name="Takano Y."/>
            <person name="Takahara H."/>
            <person name="Trail F."/>
            <person name="van der Does H.C."/>
            <person name="Voll L.M."/>
            <person name="Will I."/>
            <person name="Young S."/>
            <person name="Zeng Q."/>
            <person name="Zhang J."/>
            <person name="Zhou S."/>
            <person name="Dickman M.B."/>
            <person name="Schulze-Lefert P."/>
            <person name="Ver Loren van Themaat E."/>
            <person name="Ma L.-J."/>
            <person name="Vaillancourt L.J."/>
        </authorList>
    </citation>
    <scope>NUCLEOTIDE SEQUENCE [LARGE SCALE GENOMIC DNA]</scope>
    <source>
        <strain evidence="6">M1.001 / M2 / FGSC 10212</strain>
    </source>
</reference>
<comment type="pathway">
    <text evidence="1">Mycotoxin biosynthesis.</text>
</comment>
<evidence type="ECO:0000313" key="6">
    <source>
        <dbReference type="Proteomes" id="UP000008782"/>
    </source>
</evidence>
<dbReference type="AlphaFoldDB" id="E3R0G9"/>
<dbReference type="GO" id="GO:0043386">
    <property type="term" value="P:mycotoxin biosynthetic process"/>
    <property type="evidence" value="ECO:0007669"/>
    <property type="project" value="InterPro"/>
</dbReference>
<evidence type="ECO:0000256" key="2">
    <source>
        <dbReference type="ARBA" id="ARBA00023002"/>
    </source>
</evidence>
<accession>E3R0G9</accession>
<keyword evidence="2" id="KW-0560">Oxidoreductase</keyword>
<evidence type="ECO:0008006" key="7">
    <source>
        <dbReference type="Google" id="ProtNLM"/>
    </source>
</evidence>
<dbReference type="PANTHER" id="PTHR33365:SF11">
    <property type="entry name" value="TAT PATHWAY SIGNAL SEQUENCE"/>
    <property type="match status" value="1"/>
</dbReference>
<keyword evidence="4" id="KW-1133">Transmembrane helix</keyword>
<keyword evidence="4" id="KW-0812">Transmembrane</keyword>
<dbReference type="PANTHER" id="PTHR33365">
    <property type="entry name" value="YALI0B05434P"/>
    <property type="match status" value="1"/>
</dbReference>
<evidence type="ECO:0000256" key="4">
    <source>
        <dbReference type="SAM" id="Phobius"/>
    </source>
</evidence>
<gene>
    <name evidence="5" type="ORF">GLRG_11752</name>
</gene>
<evidence type="ECO:0000256" key="3">
    <source>
        <dbReference type="ARBA" id="ARBA00035112"/>
    </source>
</evidence>
<feature type="transmembrane region" description="Helical" evidence="4">
    <location>
        <begin position="48"/>
        <end position="67"/>
    </location>
</feature>
<keyword evidence="6" id="KW-1185">Reference proteome</keyword>
<dbReference type="InterPro" id="IPR021765">
    <property type="entry name" value="UstYa-like"/>
</dbReference>
<dbReference type="GeneID" id="24417116"/>
<dbReference type="Pfam" id="PF11807">
    <property type="entry name" value="UstYa"/>
    <property type="match status" value="1"/>
</dbReference>
<dbReference type="Proteomes" id="UP000008782">
    <property type="component" value="Unassembled WGS sequence"/>
</dbReference>
<dbReference type="STRING" id="645133.E3R0G9"/>
<dbReference type="EMBL" id="GG697444">
    <property type="protein sequence ID" value="EFQ36607.1"/>
    <property type="molecule type" value="Genomic_DNA"/>
</dbReference>
<dbReference type="eggNOG" id="ENOG502S1UR">
    <property type="taxonomic scope" value="Eukaryota"/>
</dbReference>
<dbReference type="OrthoDB" id="3687641at2759"/>
<keyword evidence="4" id="KW-0472">Membrane</keyword>
<dbReference type="GO" id="GO:0016491">
    <property type="term" value="F:oxidoreductase activity"/>
    <property type="evidence" value="ECO:0007669"/>
    <property type="project" value="UniProtKB-KW"/>
</dbReference>
<dbReference type="HOGENOM" id="CLU_042941_4_2_1"/>
<proteinExistence type="inferred from homology"/>
<sequence>MADTAREELAIPFLTTRKEEKERLLDSAVASPEPPYERKRKLATPMRIVVGVLVLFNLCLCVTLIFVTRAHWAPSPPSWMPPERYNKQIFQFQQIFGEEPTEQSEAAWTRLVPMGKGWINITTESELPSMPGLDRNVPEKKALLSVFHQIHCLYMTRSGFFAARDGHLDTVNTTHLSHCWDYLRQSIMCSGDTTLEWKPANDIGSTGWGYQHICKDYTSLFIFAEQHRSTDKKVIHS</sequence>
<dbReference type="VEuPathDB" id="FungiDB:GLRG_11752"/>
<evidence type="ECO:0000313" key="5">
    <source>
        <dbReference type="EMBL" id="EFQ36607.1"/>
    </source>
</evidence>
<protein>
    <recommendedName>
        <fullName evidence="7">Tat pathway signal sequence</fullName>
    </recommendedName>
</protein>
<name>E3R0G9_COLGM</name>